<dbReference type="InterPro" id="IPR056138">
    <property type="entry name" value="DUF7721"/>
</dbReference>
<dbReference type="AlphaFoldDB" id="A0A9W9DV88"/>
<evidence type="ECO:0000259" key="2">
    <source>
        <dbReference type="Pfam" id="PF24845"/>
    </source>
</evidence>
<feature type="compositionally biased region" description="Basic and acidic residues" evidence="1">
    <location>
        <begin position="105"/>
        <end position="126"/>
    </location>
</feature>
<protein>
    <submittedName>
        <fullName evidence="3">Beta-flanking protein</fullName>
    </submittedName>
</protein>
<evidence type="ECO:0000313" key="4">
    <source>
        <dbReference type="Proteomes" id="UP001150266"/>
    </source>
</evidence>
<comment type="caution">
    <text evidence="3">The sequence shown here is derived from an EMBL/GenBank/DDBJ whole genome shotgun (WGS) entry which is preliminary data.</text>
</comment>
<evidence type="ECO:0000256" key="1">
    <source>
        <dbReference type="SAM" id="MobiDB-lite"/>
    </source>
</evidence>
<sequence length="234" mass="24489">MTLIFFRSSASQDQPSFFLSLIYHLYKLIMDSFMNLAKQGLAAYESSQSNVSKTGGSKYNSPDNRPQGVSRPSFNDDEVAETAAQHGSGHSGMFSQAMSYVKSNTQEHEEPIDEEHVTNSHKEAYERGNGGSLSAGSMGSAAALQIFKQFTSGGGSGGSSSQSELISMAMAEASKLFDQSGGASSGSKQDAVNGAGMMVMKMLVQSKMSSMIGGGNSGGLGGMSSMLGLASKFM</sequence>
<dbReference type="Pfam" id="PF24845">
    <property type="entry name" value="DUF7721"/>
    <property type="match status" value="1"/>
</dbReference>
<dbReference type="PANTHER" id="PTHR39477">
    <property type="entry name" value="CHROMOSOME 8, WHOLE GENOME SHOTGUN SEQUENCE"/>
    <property type="match status" value="1"/>
</dbReference>
<dbReference type="OrthoDB" id="2290255at2759"/>
<feature type="compositionally biased region" description="Polar residues" evidence="1">
    <location>
        <begin position="49"/>
        <end position="64"/>
    </location>
</feature>
<feature type="domain" description="DUF7721" evidence="2">
    <location>
        <begin position="76"/>
        <end position="155"/>
    </location>
</feature>
<reference evidence="3" key="1">
    <citation type="submission" date="2022-08" db="EMBL/GenBank/DDBJ databases">
        <title>A Global Phylogenomic Analysis of the Shiitake Genus Lentinula.</title>
        <authorList>
            <consortium name="DOE Joint Genome Institute"/>
            <person name="Sierra-Patev S."/>
            <person name="Min B."/>
            <person name="Naranjo-Ortiz M."/>
            <person name="Looney B."/>
            <person name="Konkel Z."/>
            <person name="Slot J.C."/>
            <person name="Sakamoto Y."/>
            <person name="Steenwyk J.L."/>
            <person name="Rokas A."/>
            <person name="Carro J."/>
            <person name="Camarero S."/>
            <person name="Ferreira P."/>
            <person name="Molpeceres G."/>
            <person name="Ruiz-Duenas F.J."/>
            <person name="Serrano A."/>
            <person name="Henrissat B."/>
            <person name="Drula E."/>
            <person name="Hughes K.W."/>
            <person name="Mata J.L."/>
            <person name="Ishikawa N.K."/>
            <person name="Vargas-Isla R."/>
            <person name="Ushijima S."/>
            <person name="Smith C.A."/>
            <person name="Ahrendt S."/>
            <person name="Andreopoulos W."/>
            <person name="He G."/>
            <person name="Labutti K."/>
            <person name="Lipzen A."/>
            <person name="Ng V."/>
            <person name="Riley R."/>
            <person name="Sandor L."/>
            <person name="Barry K."/>
            <person name="Martinez A.T."/>
            <person name="Xiao Y."/>
            <person name="Gibbons J.G."/>
            <person name="Terashima K."/>
            <person name="Grigoriev I.V."/>
            <person name="Hibbett D.S."/>
        </authorList>
    </citation>
    <scope>NUCLEOTIDE SEQUENCE</scope>
    <source>
        <strain evidence="3">JLM2183</strain>
    </source>
</reference>
<dbReference type="PANTHER" id="PTHR39477:SF1">
    <property type="entry name" value="BETA-FLANKING PROTEIN"/>
    <property type="match status" value="1"/>
</dbReference>
<name>A0A9W9DV88_9AGAR</name>
<dbReference type="EMBL" id="JAOTPV010000003">
    <property type="protein sequence ID" value="KAJ4485853.1"/>
    <property type="molecule type" value="Genomic_DNA"/>
</dbReference>
<gene>
    <name evidence="3" type="ORF">J3R30DRAFT_3442519</name>
</gene>
<proteinExistence type="predicted"/>
<keyword evidence="4" id="KW-1185">Reference proteome</keyword>
<accession>A0A9W9DV88</accession>
<organism evidence="3 4">
    <name type="scientific">Lentinula aciculospora</name>
    <dbReference type="NCBI Taxonomy" id="153920"/>
    <lineage>
        <taxon>Eukaryota</taxon>
        <taxon>Fungi</taxon>
        <taxon>Dikarya</taxon>
        <taxon>Basidiomycota</taxon>
        <taxon>Agaricomycotina</taxon>
        <taxon>Agaricomycetes</taxon>
        <taxon>Agaricomycetidae</taxon>
        <taxon>Agaricales</taxon>
        <taxon>Marasmiineae</taxon>
        <taxon>Omphalotaceae</taxon>
        <taxon>Lentinula</taxon>
    </lineage>
</organism>
<evidence type="ECO:0000313" key="3">
    <source>
        <dbReference type="EMBL" id="KAJ4485853.1"/>
    </source>
</evidence>
<feature type="region of interest" description="Disordered" evidence="1">
    <location>
        <begin position="49"/>
        <end position="74"/>
    </location>
</feature>
<feature type="region of interest" description="Disordered" evidence="1">
    <location>
        <begin position="102"/>
        <end position="136"/>
    </location>
</feature>
<dbReference type="Proteomes" id="UP001150266">
    <property type="component" value="Unassembled WGS sequence"/>
</dbReference>